<organism evidence="1 2">
    <name type="scientific">Choristoneura fumiferana</name>
    <name type="common">Spruce budworm moth</name>
    <name type="synonym">Archips fumiferana</name>
    <dbReference type="NCBI Taxonomy" id="7141"/>
    <lineage>
        <taxon>Eukaryota</taxon>
        <taxon>Metazoa</taxon>
        <taxon>Ecdysozoa</taxon>
        <taxon>Arthropoda</taxon>
        <taxon>Hexapoda</taxon>
        <taxon>Insecta</taxon>
        <taxon>Pterygota</taxon>
        <taxon>Neoptera</taxon>
        <taxon>Endopterygota</taxon>
        <taxon>Lepidoptera</taxon>
        <taxon>Glossata</taxon>
        <taxon>Ditrysia</taxon>
        <taxon>Tortricoidea</taxon>
        <taxon>Tortricidae</taxon>
        <taxon>Tortricinae</taxon>
        <taxon>Choristoneura</taxon>
    </lineage>
</organism>
<sequence length="386" mass="42072">MRGLSGLCFTLTLLSCVVTSPQQQLCNDCTDYGFCETARNLLRQGTPASDEKLQSAFCGFNQAGLPKICCSKLSTANTMPSSNEVEGHPKLALLPENCGETDSDKIIGGKNTGLYQYPWMVLLSYQKLNGLSFDCGGTLITDRYVLTAAHCVVGRQLVGVRVGEHDIDTDIDCQGVPPQQTCESHIQLVGVRVSEYDIDTDIDCQGVPLQQTCESHIQDIRIQSIIPHPSFATNRQHDIALLRLKKKVDLTHRNAGLVCLPVTREQQTREIVGLNATVAGWGQTETGHKSSKLLAVDVPVTDNESCALLFNRQGGENYKICAGWKELDSCNGDSGGPLMLKGFHRRAGRLFEYGIVSTGPPNCGKGAPGSYTNVAKHMKWILDNIE</sequence>
<name>A0ACC0JM87_CHOFU</name>
<accession>A0ACC0JM87</accession>
<comment type="caution">
    <text evidence="1">The sequence shown here is derived from an EMBL/GenBank/DDBJ whole genome shotgun (WGS) entry which is preliminary data.</text>
</comment>
<gene>
    <name evidence="1" type="ORF">MSG28_007058</name>
</gene>
<evidence type="ECO:0000313" key="1">
    <source>
        <dbReference type="EMBL" id="KAI8425276.1"/>
    </source>
</evidence>
<keyword evidence="2" id="KW-1185">Reference proteome</keyword>
<protein>
    <submittedName>
        <fullName evidence="1">Uncharacterized protein</fullName>
    </submittedName>
</protein>
<dbReference type="Proteomes" id="UP001064048">
    <property type="component" value="Chromosome 11"/>
</dbReference>
<proteinExistence type="predicted"/>
<reference evidence="1 2" key="1">
    <citation type="journal article" date="2022" name="Genome Biol. Evol.">
        <title>The Spruce Budworm Genome: Reconstructing the Evolutionary History of Antifreeze Proteins.</title>
        <authorList>
            <person name="Beliveau C."/>
            <person name="Gagne P."/>
            <person name="Picq S."/>
            <person name="Vernygora O."/>
            <person name="Keeling C.I."/>
            <person name="Pinkney K."/>
            <person name="Doucet D."/>
            <person name="Wen F."/>
            <person name="Johnston J.S."/>
            <person name="Maaroufi H."/>
            <person name="Boyle B."/>
            <person name="Laroche J."/>
            <person name="Dewar K."/>
            <person name="Juretic N."/>
            <person name="Blackburn G."/>
            <person name="Nisole A."/>
            <person name="Brunet B."/>
            <person name="Brandao M."/>
            <person name="Lumley L."/>
            <person name="Duan J."/>
            <person name="Quan G."/>
            <person name="Lucarotti C.J."/>
            <person name="Roe A.D."/>
            <person name="Sperling F.A.H."/>
            <person name="Levesque R.C."/>
            <person name="Cusson M."/>
        </authorList>
    </citation>
    <scope>NUCLEOTIDE SEQUENCE [LARGE SCALE GENOMIC DNA]</scope>
    <source>
        <strain evidence="1">Glfc:IPQL:Cfum</strain>
    </source>
</reference>
<evidence type="ECO:0000313" key="2">
    <source>
        <dbReference type="Proteomes" id="UP001064048"/>
    </source>
</evidence>
<dbReference type="EMBL" id="CM046111">
    <property type="protein sequence ID" value="KAI8425276.1"/>
    <property type="molecule type" value="Genomic_DNA"/>
</dbReference>